<comment type="caution">
    <text evidence="7">The sequence shown here is derived from an EMBL/GenBank/DDBJ whole genome shotgun (WGS) entry which is preliminary data.</text>
</comment>
<evidence type="ECO:0000256" key="2">
    <source>
        <dbReference type="ARBA" id="ARBA00022729"/>
    </source>
</evidence>
<dbReference type="SUPFAM" id="SSF53850">
    <property type="entry name" value="Periplasmic binding protein-like II"/>
    <property type="match status" value="1"/>
</dbReference>
<organism evidence="7 8">
    <name type="scientific">Shouchella clausii</name>
    <name type="common">Alkalihalobacillus clausii</name>
    <dbReference type="NCBI Taxonomy" id="79880"/>
    <lineage>
        <taxon>Bacteria</taxon>
        <taxon>Bacillati</taxon>
        <taxon>Bacillota</taxon>
        <taxon>Bacilli</taxon>
        <taxon>Bacillales</taxon>
        <taxon>Bacillaceae</taxon>
        <taxon>Shouchella</taxon>
    </lineage>
</organism>
<sequence>MKKWLLYTTAASVLLVSLAACNSAETGNDGNASNSTDTVTVWTYPVHEEYESELKESIAEFEDANPDIKIEYEILSWAEGEQKFDIALNTGSPPDLYFGKALGKYKATQLLVELDDRLNIDLADYDAVALDHMRIEGSLYGLPLYQYLHVWGGNKALLEEYGIDYEKIQNEGWTWDEFYELADIGEQTNDNGDRQYGFVFQGVDEELLDHLARNNGLPYRMTEDGIAWTDERILETLEFIVKLREEGIMPNETAAIDAAKRNEMFYNYQALFYGRAIPYFEPSAEKRNEDIRNGDIDGEEIEVVLLPTPHNEGQEEVARGGAEGYLLFTQKGATEEHIANSVKVLEHLAGADAIGQASSALALPIVHKQAAADYDLPLSELNERAAQRLAGKVLPPNNINSELAAKDDMFNTQVVVPTFQALMNGETTPEQALEKFKAEAESAQFKP</sequence>
<proteinExistence type="predicted"/>
<keyword evidence="3" id="KW-0472">Membrane</keyword>
<keyword evidence="2 6" id="KW-0732">Signal</keyword>
<accession>A0A268NTR2</accession>
<dbReference type="PANTHER" id="PTHR43649">
    <property type="entry name" value="ARABINOSE-BINDING PROTEIN-RELATED"/>
    <property type="match status" value="1"/>
</dbReference>
<feature type="signal peptide" evidence="6">
    <location>
        <begin position="1"/>
        <end position="19"/>
    </location>
</feature>
<dbReference type="Proteomes" id="UP000216207">
    <property type="component" value="Unassembled WGS sequence"/>
</dbReference>
<evidence type="ECO:0000313" key="7">
    <source>
        <dbReference type="EMBL" id="PAE86788.1"/>
    </source>
</evidence>
<evidence type="ECO:0000256" key="6">
    <source>
        <dbReference type="SAM" id="SignalP"/>
    </source>
</evidence>
<evidence type="ECO:0000256" key="5">
    <source>
        <dbReference type="ARBA" id="ARBA00023288"/>
    </source>
</evidence>
<evidence type="ECO:0000313" key="8">
    <source>
        <dbReference type="Proteomes" id="UP000216207"/>
    </source>
</evidence>
<keyword evidence="5" id="KW-0449">Lipoprotein</keyword>
<protein>
    <submittedName>
        <fullName evidence="7">Sugar ABC transporter substrate-binding protein</fullName>
    </submittedName>
</protein>
<dbReference type="RefSeq" id="WP_095327404.1">
    <property type="nucleotide sequence ID" value="NZ_NPCC01000047.1"/>
</dbReference>
<reference evidence="7 8" key="1">
    <citation type="submission" date="2017-07" db="EMBL/GenBank/DDBJ databases">
        <title>Isolation and whole genome analysis of endospore-forming bacteria from heroin.</title>
        <authorList>
            <person name="Kalinowski J."/>
            <person name="Ahrens B."/>
            <person name="Al-Dilaimi A."/>
            <person name="Winkler A."/>
            <person name="Wibberg D."/>
            <person name="Schleenbecker U."/>
            <person name="Ruckert C."/>
            <person name="Wolfel R."/>
            <person name="Grass G."/>
        </authorList>
    </citation>
    <scope>NUCLEOTIDE SEQUENCE [LARGE SCALE GENOMIC DNA]</scope>
    <source>
        <strain evidence="7 8">7539</strain>
    </source>
</reference>
<dbReference type="AlphaFoldDB" id="A0A268NTR2"/>
<dbReference type="InterPro" id="IPR050490">
    <property type="entry name" value="Bact_solute-bd_prot1"/>
</dbReference>
<evidence type="ECO:0000256" key="3">
    <source>
        <dbReference type="ARBA" id="ARBA00023136"/>
    </source>
</evidence>
<name>A0A268NTR2_SHOCL</name>
<dbReference type="EMBL" id="NPCC01000047">
    <property type="protein sequence ID" value="PAE86788.1"/>
    <property type="molecule type" value="Genomic_DNA"/>
</dbReference>
<evidence type="ECO:0000256" key="1">
    <source>
        <dbReference type="ARBA" id="ARBA00022475"/>
    </source>
</evidence>
<dbReference type="PROSITE" id="PS51257">
    <property type="entry name" value="PROKAR_LIPOPROTEIN"/>
    <property type="match status" value="1"/>
</dbReference>
<dbReference type="Gene3D" id="3.40.190.10">
    <property type="entry name" value="Periplasmic binding protein-like II"/>
    <property type="match status" value="1"/>
</dbReference>
<gene>
    <name evidence="7" type="ORF">CHH72_21640</name>
</gene>
<dbReference type="PANTHER" id="PTHR43649:SF33">
    <property type="entry name" value="POLYGALACTURONAN_RHAMNOGALACTURONAN-BINDING PROTEIN YTCQ"/>
    <property type="match status" value="1"/>
</dbReference>
<keyword evidence="1" id="KW-1003">Cell membrane</keyword>
<dbReference type="Pfam" id="PF01547">
    <property type="entry name" value="SBP_bac_1"/>
    <property type="match status" value="1"/>
</dbReference>
<evidence type="ECO:0000256" key="4">
    <source>
        <dbReference type="ARBA" id="ARBA00023139"/>
    </source>
</evidence>
<dbReference type="InterPro" id="IPR006059">
    <property type="entry name" value="SBP"/>
</dbReference>
<keyword evidence="4" id="KW-0564">Palmitate</keyword>
<feature type="chain" id="PRO_5038785359" evidence="6">
    <location>
        <begin position="20"/>
        <end position="447"/>
    </location>
</feature>